<accession>A0ABY3FMH5</accession>
<keyword evidence="3" id="KW-1185">Reference proteome</keyword>
<evidence type="ECO:0000313" key="3">
    <source>
        <dbReference type="Proteomes" id="UP000317519"/>
    </source>
</evidence>
<keyword evidence="1" id="KW-0732">Signal</keyword>
<gene>
    <name evidence="2" type="ORF">IQ05_00507</name>
</gene>
<dbReference type="Proteomes" id="UP000317519">
    <property type="component" value="Unassembled WGS sequence"/>
</dbReference>
<dbReference type="EMBL" id="VLKO01000002">
    <property type="protein sequence ID" value="TWI02265.1"/>
    <property type="molecule type" value="Genomic_DNA"/>
</dbReference>
<evidence type="ECO:0000256" key="1">
    <source>
        <dbReference type="SAM" id="SignalP"/>
    </source>
</evidence>
<proteinExistence type="predicted"/>
<feature type="chain" id="PRO_5046839508" evidence="1">
    <location>
        <begin position="19"/>
        <end position="159"/>
    </location>
</feature>
<evidence type="ECO:0000313" key="2">
    <source>
        <dbReference type="EMBL" id="TWI02265.1"/>
    </source>
</evidence>
<sequence length="159" mass="18855">MKKIFCILILCISFSLFGQSKESDFFNFYKGGNKYKKPVKNVLFDSSSGDIKKEVDNTIYFYIGGETFIYDSKINKKVTCTFDNLKKYKLENPRSLTDNEYLYFKKKISVFQKETKIKRPIPNSMPLSRNHKYFKILVLEKTNKSTLLKYEVDWVYSTF</sequence>
<name>A0ABY3FMH5_9FLAO</name>
<protein>
    <submittedName>
        <fullName evidence="2">Uncharacterized protein</fullName>
    </submittedName>
</protein>
<organism evidence="2 3">
    <name type="scientific">Flavobacterium tiangeerense</name>
    <dbReference type="NCBI Taxonomy" id="459471"/>
    <lineage>
        <taxon>Bacteria</taxon>
        <taxon>Pseudomonadati</taxon>
        <taxon>Bacteroidota</taxon>
        <taxon>Flavobacteriia</taxon>
        <taxon>Flavobacteriales</taxon>
        <taxon>Flavobacteriaceae</taxon>
        <taxon>Flavobacterium</taxon>
    </lineage>
</organism>
<dbReference type="RefSeq" id="WP_144889466.1">
    <property type="nucleotide sequence ID" value="NZ_VLKO01000002.1"/>
</dbReference>
<reference evidence="2 3" key="1">
    <citation type="journal article" date="2015" name="Stand. Genomic Sci.">
        <title>Genomic Encyclopedia of Bacterial and Archaeal Type Strains, Phase III: the genomes of soil and plant-associated and newly described type strains.</title>
        <authorList>
            <person name="Whitman W.B."/>
            <person name="Woyke T."/>
            <person name="Klenk H.P."/>
            <person name="Zhou Y."/>
            <person name="Lilburn T.G."/>
            <person name="Beck B.J."/>
            <person name="De Vos P."/>
            <person name="Vandamme P."/>
            <person name="Eisen J.A."/>
            <person name="Garrity G."/>
            <person name="Hugenholtz P."/>
            <person name="Kyrpides N.C."/>
        </authorList>
    </citation>
    <scope>NUCLEOTIDE SEQUENCE [LARGE SCALE GENOMIC DNA]</scope>
    <source>
        <strain evidence="2 3">CGMCC 1.6847</strain>
    </source>
</reference>
<comment type="caution">
    <text evidence="2">The sequence shown here is derived from an EMBL/GenBank/DDBJ whole genome shotgun (WGS) entry which is preliminary data.</text>
</comment>
<feature type="signal peptide" evidence="1">
    <location>
        <begin position="1"/>
        <end position="18"/>
    </location>
</feature>